<proteinExistence type="inferred from homology"/>
<dbReference type="CDD" id="cd17352">
    <property type="entry name" value="MFS_MCT_SLC16"/>
    <property type="match status" value="1"/>
</dbReference>
<evidence type="ECO:0000313" key="7">
    <source>
        <dbReference type="Proteomes" id="UP000478008"/>
    </source>
</evidence>
<dbReference type="AlphaFoldDB" id="A0A7D9H218"/>
<reference evidence="6 7" key="1">
    <citation type="submission" date="2019-07" db="EMBL/GenBank/DDBJ databases">
        <authorList>
            <person name="Friedrich A."/>
            <person name="Schacherer J."/>
        </authorList>
    </citation>
    <scope>NUCLEOTIDE SEQUENCE [LARGE SCALE GENOMIC DNA]</scope>
</reference>
<protein>
    <submittedName>
        <fullName evidence="6">DEBR0S5_05930g1_1</fullName>
    </submittedName>
</protein>
<evidence type="ECO:0000313" key="6">
    <source>
        <dbReference type="EMBL" id="VUG19560.1"/>
    </source>
</evidence>
<dbReference type="PANTHER" id="PTHR11360">
    <property type="entry name" value="MONOCARBOXYLATE TRANSPORTER"/>
    <property type="match status" value="1"/>
</dbReference>
<dbReference type="GO" id="GO:0016020">
    <property type="term" value="C:membrane"/>
    <property type="evidence" value="ECO:0007669"/>
    <property type="project" value="UniProtKB-SubCell"/>
</dbReference>
<feature type="transmembrane region" description="Helical" evidence="4">
    <location>
        <begin position="211"/>
        <end position="231"/>
    </location>
</feature>
<evidence type="ECO:0000259" key="5">
    <source>
        <dbReference type="PROSITE" id="PS50850"/>
    </source>
</evidence>
<dbReference type="EMBL" id="CABFWN010000005">
    <property type="protein sequence ID" value="VUG19560.1"/>
    <property type="molecule type" value="Genomic_DNA"/>
</dbReference>
<feature type="transmembrane region" description="Helical" evidence="4">
    <location>
        <begin position="380"/>
        <end position="401"/>
    </location>
</feature>
<name>A0A7D9H218_DEKBR</name>
<accession>A0A7D9H218</accession>
<feature type="transmembrane region" description="Helical" evidence="4">
    <location>
        <begin position="502"/>
        <end position="524"/>
    </location>
</feature>
<dbReference type="SUPFAM" id="SSF103473">
    <property type="entry name" value="MFS general substrate transporter"/>
    <property type="match status" value="1"/>
</dbReference>
<dbReference type="InterPro" id="IPR011701">
    <property type="entry name" value="MFS"/>
</dbReference>
<evidence type="ECO:0000256" key="2">
    <source>
        <dbReference type="ARBA" id="ARBA00006727"/>
    </source>
</evidence>
<dbReference type="PANTHER" id="PTHR11360:SF315">
    <property type="entry name" value="TRANSPORTER MCH2-RELATED"/>
    <property type="match status" value="1"/>
</dbReference>
<dbReference type="InterPro" id="IPR050327">
    <property type="entry name" value="Proton-linked_MCT"/>
</dbReference>
<feature type="compositionally biased region" description="Basic and acidic residues" evidence="3">
    <location>
        <begin position="122"/>
        <end position="131"/>
    </location>
</feature>
<feature type="region of interest" description="Disordered" evidence="3">
    <location>
        <begin position="1"/>
        <end position="64"/>
    </location>
</feature>
<feature type="transmembrane region" description="Helical" evidence="4">
    <location>
        <begin position="296"/>
        <end position="316"/>
    </location>
</feature>
<feature type="transmembrane region" description="Helical" evidence="4">
    <location>
        <begin position="443"/>
        <end position="463"/>
    </location>
</feature>
<dbReference type="InterPro" id="IPR036259">
    <property type="entry name" value="MFS_trans_sf"/>
</dbReference>
<dbReference type="InterPro" id="IPR020846">
    <property type="entry name" value="MFS_dom"/>
</dbReference>
<evidence type="ECO:0000256" key="4">
    <source>
        <dbReference type="SAM" id="Phobius"/>
    </source>
</evidence>
<feature type="region of interest" description="Disordered" evidence="3">
    <location>
        <begin position="117"/>
        <end position="158"/>
    </location>
</feature>
<comment type="similarity">
    <text evidence="2">Belongs to the major facilitator superfamily. Monocarboxylate porter (TC 2.A.1.13) family.</text>
</comment>
<keyword evidence="4" id="KW-0812">Transmembrane</keyword>
<dbReference type="GO" id="GO:0022857">
    <property type="term" value="F:transmembrane transporter activity"/>
    <property type="evidence" value="ECO:0007669"/>
    <property type="project" value="InterPro"/>
</dbReference>
<dbReference type="Pfam" id="PF07690">
    <property type="entry name" value="MFS_1"/>
    <property type="match status" value="1"/>
</dbReference>
<feature type="compositionally biased region" description="Low complexity" evidence="3">
    <location>
        <begin position="132"/>
        <end position="148"/>
    </location>
</feature>
<dbReference type="Gene3D" id="1.20.1250.20">
    <property type="entry name" value="MFS general substrate transporter like domains"/>
    <property type="match status" value="2"/>
</dbReference>
<keyword evidence="7" id="KW-1185">Reference proteome</keyword>
<feature type="transmembrane region" description="Helical" evidence="4">
    <location>
        <begin position="536"/>
        <end position="557"/>
    </location>
</feature>
<sequence>MKGTTVKEDMSESLSSESLETQSIDSNLSRADLSSLSTSAGEDVGSGRTVEQLDSENTGGAQIGRRRSSLIRTLSNNIVSRTSTLMDAVRDDSAYASAHDKKRPDYGAELYKSQSILPTDIESQRGEKEAPAESASVSGGESAETVSEVSEKEKEELDVPPDGTFWGWTTCICIMLINMCSWGTNTVYGVFLDYYVRTSRFPGATMEDYALIGGLCIGLSFMLISVANTLIRRFHYRIVMAFGACLVIIGFCTASVAKTITQLIMLQGFLLSIGFALTSGPTFVMIPSWFLKKRSVAQGIGAAGVGLAGVVFSKPVQHMIQEDDSPVWALRMLGITCGVVLFISIILVRTRRPLQVKSDSLLKTIWHNFTRWDILFRMPMFCVIFWNFLFSLSFSILLFSFSSYSTAIGLTTSQGAMATLVESIAQTVGRPILGLLSDRFGRANTTIFVCTLLGILSMVWWIFVKSYPNLIIFGFVAGFLMGINWVNFSPLSADVVGGGDDLLAAISLLTFFGGMPQIVAEIIGLKLKRPEMSQPFLYCQIFVGVASIISAMVLLPFRCWKISKILRARQAAILAVDPLKRTEKDRIRLDRYHVLLKPGLSGKLMRTFYPIKA</sequence>
<feature type="transmembrane region" description="Helical" evidence="4">
    <location>
        <begin position="328"/>
        <end position="348"/>
    </location>
</feature>
<feature type="transmembrane region" description="Helical" evidence="4">
    <location>
        <begin position="165"/>
        <end position="191"/>
    </location>
</feature>
<organism evidence="6 7">
    <name type="scientific">Dekkera bruxellensis</name>
    <name type="common">Brettanomyces custersii</name>
    <dbReference type="NCBI Taxonomy" id="5007"/>
    <lineage>
        <taxon>Eukaryota</taxon>
        <taxon>Fungi</taxon>
        <taxon>Dikarya</taxon>
        <taxon>Ascomycota</taxon>
        <taxon>Saccharomycotina</taxon>
        <taxon>Pichiomycetes</taxon>
        <taxon>Pichiales</taxon>
        <taxon>Pichiaceae</taxon>
        <taxon>Brettanomyces</taxon>
    </lineage>
</organism>
<keyword evidence="4" id="KW-0472">Membrane</keyword>
<dbReference type="PROSITE" id="PS50850">
    <property type="entry name" value="MFS"/>
    <property type="match status" value="1"/>
</dbReference>
<evidence type="ECO:0000256" key="1">
    <source>
        <dbReference type="ARBA" id="ARBA00004141"/>
    </source>
</evidence>
<feature type="compositionally biased region" description="Polar residues" evidence="3">
    <location>
        <begin position="21"/>
        <end position="40"/>
    </location>
</feature>
<feature type="compositionally biased region" description="Basic and acidic residues" evidence="3">
    <location>
        <begin position="1"/>
        <end position="10"/>
    </location>
</feature>
<feature type="transmembrane region" description="Helical" evidence="4">
    <location>
        <begin position="263"/>
        <end position="284"/>
    </location>
</feature>
<keyword evidence="4" id="KW-1133">Transmembrane helix</keyword>
<feature type="domain" description="Major facilitator superfamily (MFS) profile" evidence="5">
    <location>
        <begin position="379"/>
        <end position="613"/>
    </location>
</feature>
<feature type="transmembrane region" description="Helical" evidence="4">
    <location>
        <begin position="238"/>
        <end position="257"/>
    </location>
</feature>
<gene>
    <name evidence="6" type="ORF">DEBR0S5_05930G</name>
</gene>
<dbReference type="Proteomes" id="UP000478008">
    <property type="component" value="Unassembled WGS sequence"/>
</dbReference>
<comment type="subcellular location">
    <subcellularLocation>
        <location evidence="1">Membrane</location>
        <topology evidence="1">Multi-pass membrane protein</topology>
    </subcellularLocation>
</comment>
<feature type="transmembrane region" description="Helical" evidence="4">
    <location>
        <begin position="470"/>
        <end position="490"/>
    </location>
</feature>
<evidence type="ECO:0000256" key="3">
    <source>
        <dbReference type="SAM" id="MobiDB-lite"/>
    </source>
</evidence>